<organism evidence="3 4">
    <name type="scientific">Zongyangia hominis</name>
    <dbReference type="NCBI Taxonomy" id="2763677"/>
    <lineage>
        <taxon>Bacteria</taxon>
        <taxon>Bacillati</taxon>
        <taxon>Bacillota</taxon>
        <taxon>Clostridia</taxon>
        <taxon>Eubacteriales</taxon>
        <taxon>Oscillospiraceae</taxon>
        <taxon>Zongyangia</taxon>
    </lineage>
</organism>
<evidence type="ECO:0000256" key="1">
    <source>
        <dbReference type="SAM" id="Coils"/>
    </source>
</evidence>
<evidence type="ECO:0000313" key="3">
    <source>
        <dbReference type="EMBL" id="MBC8570292.1"/>
    </source>
</evidence>
<dbReference type="SMART" id="SM00267">
    <property type="entry name" value="GGDEF"/>
    <property type="match status" value="1"/>
</dbReference>
<evidence type="ECO:0000313" key="4">
    <source>
        <dbReference type="Proteomes" id="UP000660861"/>
    </source>
</evidence>
<dbReference type="Gene3D" id="3.30.70.270">
    <property type="match status" value="1"/>
</dbReference>
<gene>
    <name evidence="3" type="ORF">H8709_05555</name>
</gene>
<dbReference type="InterPro" id="IPR043128">
    <property type="entry name" value="Rev_trsase/Diguanyl_cyclase"/>
</dbReference>
<reference evidence="3" key="1">
    <citation type="submission" date="2020-08" db="EMBL/GenBank/DDBJ databases">
        <title>Genome public.</title>
        <authorList>
            <person name="Liu C."/>
            <person name="Sun Q."/>
        </authorList>
    </citation>
    <scope>NUCLEOTIDE SEQUENCE</scope>
    <source>
        <strain evidence="3">NSJ-54</strain>
    </source>
</reference>
<dbReference type="PANTHER" id="PTHR45138">
    <property type="entry name" value="REGULATORY COMPONENTS OF SENSORY TRANSDUCTION SYSTEM"/>
    <property type="match status" value="1"/>
</dbReference>
<dbReference type="Pfam" id="PF00990">
    <property type="entry name" value="GGDEF"/>
    <property type="match status" value="1"/>
</dbReference>
<accession>A0A926EAG1</accession>
<dbReference type="GO" id="GO:0043709">
    <property type="term" value="P:cell adhesion involved in single-species biofilm formation"/>
    <property type="evidence" value="ECO:0007669"/>
    <property type="project" value="TreeGrafter"/>
</dbReference>
<dbReference type="SUPFAM" id="SSF55073">
    <property type="entry name" value="Nucleotide cyclase"/>
    <property type="match status" value="1"/>
</dbReference>
<dbReference type="InterPro" id="IPR000160">
    <property type="entry name" value="GGDEF_dom"/>
</dbReference>
<keyword evidence="1" id="KW-0175">Coiled coil</keyword>
<dbReference type="InterPro" id="IPR050469">
    <property type="entry name" value="Diguanylate_Cyclase"/>
</dbReference>
<dbReference type="GO" id="GO:1902201">
    <property type="term" value="P:negative regulation of bacterial-type flagellum-dependent cell motility"/>
    <property type="evidence" value="ECO:0007669"/>
    <property type="project" value="TreeGrafter"/>
</dbReference>
<comment type="caution">
    <text evidence="3">The sequence shown here is derived from an EMBL/GenBank/DDBJ whole genome shotgun (WGS) entry which is preliminary data.</text>
</comment>
<dbReference type="PANTHER" id="PTHR45138:SF9">
    <property type="entry name" value="DIGUANYLATE CYCLASE DGCM-RELATED"/>
    <property type="match status" value="1"/>
</dbReference>
<feature type="domain" description="GGDEF" evidence="2">
    <location>
        <begin position="55"/>
        <end position="190"/>
    </location>
</feature>
<dbReference type="InterPro" id="IPR029787">
    <property type="entry name" value="Nucleotide_cyclase"/>
</dbReference>
<dbReference type="EMBL" id="JACRTC010000003">
    <property type="protein sequence ID" value="MBC8570292.1"/>
    <property type="molecule type" value="Genomic_DNA"/>
</dbReference>
<dbReference type="CDD" id="cd01949">
    <property type="entry name" value="GGDEF"/>
    <property type="match status" value="1"/>
</dbReference>
<keyword evidence="4" id="KW-1185">Reference proteome</keyword>
<dbReference type="AlphaFoldDB" id="A0A926EAG1"/>
<dbReference type="RefSeq" id="WP_262397388.1">
    <property type="nucleotide sequence ID" value="NZ_JACRTC010000003.1"/>
</dbReference>
<dbReference type="GO" id="GO:0005886">
    <property type="term" value="C:plasma membrane"/>
    <property type="evidence" value="ECO:0007669"/>
    <property type="project" value="TreeGrafter"/>
</dbReference>
<sequence length="341" mass="39063">METDQQNTSQAKKSLEQLQQENSALQYDAEHDWLTGLYNHGAMKRLADEWLLARQTGALIAMDLDYFKQVNDRYGHITGDLILQKVAFILTRLFPNGSLIGRIGGDEFVVLLQAPTEEKEIDLLCNQLRRRMQEPHLNKGLKIHLDVTAAGTLYRQGDCYRSMFDRADQKIIQGKRLRKLGKKRMGPIKDLISGITTDMEIIASEIRERPAPPGCYCQDYETFKAIYRYAERKMRRSKDKAFLLLFTLTDSKGDFPALESRDAQMAVLGAVIHDGLRMGDVFTQYSSCQYLVMVSDLTLENADMLAKRICQTYQQEQGETSFHTVVYYSYPLQPTRVMEGT</sequence>
<feature type="coiled-coil region" evidence="1">
    <location>
        <begin position="1"/>
        <end position="28"/>
    </location>
</feature>
<name>A0A926EAG1_9FIRM</name>
<dbReference type="PROSITE" id="PS50887">
    <property type="entry name" value="GGDEF"/>
    <property type="match status" value="1"/>
</dbReference>
<dbReference type="GO" id="GO:0052621">
    <property type="term" value="F:diguanylate cyclase activity"/>
    <property type="evidence" value="ECO:0007669"/>
    <property type="project" value="TreeGrafter"/>
</dbReference>
<dbReference type="Proteomes" id="UP000660861">
    <property type="component" value="Unassembled WGS sequence"/>
</dbReference>
<evidence type="ECO:0000259" key="2">
    <source>
        <dbReference type="PROSITE" id="PS50887"/>
    </source>
</evidence>
<proteinExistence type="predicted"/>
<dbReference type="NCBIfam" id="TIGR00254">
    <property type="entry name" value="GGDEF"/>
    <property type="match status" value="1"/>
</dbReference>
<protein>
    <submittedName>
        <fullName evidence="3">GGDEF domain-containing protein</fullName>
    </submittedName>
</protein>